<dbReference type="PROSITE" id="PS50125">
    <property type="entry name" value="GUANYLATE_CYCLASE_2"/>
    <property type="match status" value="1"/>
</dbReference>
<keyword evidence="7" id="KW-1185">Reference proteome</keyword>
<dbReference type="GO" id="GO:0035556">
    <property type="term" value="P:intracellular signal transduction"/>
    <property type="evidence" value="ECO:0007669"/>
    <property type="project" value="InterPro"/>
</dbReference>
<comment type="caution">
    <text evidence="6">The sequence shown here is derived from an EMBL/GenBank/DDBJ whole genome shotgun (WGS) entry which is preliminary data.</text>
</comment>
<name>A0A4R9M6E8_9LEPT</name>
<keyword evidence="2" id="KW-1003">Cell membrane</keyword>
<sequence>MILETANSFEQSFSREILRSEVRRASAIVIIFLSGFFAFLLQPYFFPVFHGYIAASGFPIWAPPCYFLFNMVYGLCLRQYYIWSIRKDRKLNRWIRYGTAFYESTIPTLVFLFLGHFYNYSLEALNSPPGSVYFLFIILATLRLEERMAIFSGSVSAIQFLCLFFYFQTFNFNVSSISVLENQAFFYAKSAILFASGFVAAFVTRQIKTAIKNSFQHELDKNQIRSLFGQHVSPVVVNQLLAQKEDWEGELRHVCMLFFDIRNFTQFSESQSPAQLIQFLNTVFSHSIECVNRNGGIINKFLGDGFMAVFGAPVSTGKDVENAVKASAEIRATIHKLIEEGTLPKIGIGIGLHCGEAVTGNVGSVERKEYTIIGDVVNLAARIEQLNKTFGSEILASEEVFQMAGDAKQRFSSLGETTVKGKSLPVKIYQMV</sequence>
<keyword evidence="4" id="KW-1133">Transmembrane helix</keyword>
<accession>A0A4R9M6E8</accession>
<dbReference type="AlphaFoldDB" id="A0A4R9M6E8"/>
<feature type="domain" description="Guanylate cyclase" evidence="5">
    <location>
        <begin position="255"/>
        <end position="384"/>
    </location>
</feature>
<dbReference type="InterPro" id="IPR029787">
    <property type="entry name" value="Nucleotide_cyclase"/>
</dbReference>
<organism evidence="6 7">
    <name type="scientific">Leptospira idonii</name>
    <dbReference type="NCBI Taxonomy" id="1193500"/>
    <lineage>
        <taxon>Bacteria</taxon>
        <taxon>Pseudomonadati</taxon>
        <taxon>Spirochaetota</taxon>
        <taxon>Spirochaetia</taxon>
        <taxon>Leptospirales</taxon>
        <taxon>Leptospiraceae</taxon>
        <taxon>Leptospira</taxon>
    </lineage>
</organism>
<keyword evidence="3 4" id="KW-0472">Membrane</keyword>
<evidence type="ECO:0000256" key="3">
    <source>
        <dbReference type="ARBA" id="ARBA00023136"/>
    </source>
</evidence>
<evidence type="ECO:0000313" key="6">
    <source>
        <dbReference type="EMBL" id="TGN20258.1"/>
    </source>
</evidence>
<evidence type="ECO:0000313" key="7">
    <source>
        <dbReference type="Proteomes" id="UP000298058"/>
    </source>
</evidence>
<feature type="transmembrane region" description="Helical" evidence="4">
    <location>
        <begin position="52"/>
        <end position="73"/>
    </location>
</feature>
<feature type="transmembrane region" description="Helical" evidence="4">
    <location>
        <begin position="149"/>
        <end position="167"/>
    </location>
</feature>
<protein>
    <submittedName>
        <fullName evidence="6">Adenylate/guanylate cyclase domain-containing protein</fullName>
    </submittedName>
</protein>
<dbReference type="InterPro" id="IPR050697">
    <property type="entry name" value="Adenylyl/Guanylyl_Cyclase_3/4"/>
</dbReference>
<feature type="transmembrane region" description="Helical" evidence="4">
    <location>
        <begin position="25"/>
        <end position="46"/>
    </location>
</feature>
<dbReference type="GO" id="GO:0006171">
    <property type="term" value="P:cAMP biosynthetic process"/>
    <property type="evidence" value="ECO:0007669"/>
    <property type="project" value="TreeGrafter"/>
</dbReference>
<gene>
    <name evidence="6" type="ORF">EHS15_04805</name>
</gene>
<proteinExistence type="predicted"/>
<dbReference type="PANTHER" id="PTHR43081">
    <property type="entry name" value="ADENYLATE CYCLASE, TERMINAL-DIFFERENTIATION SPECIFIC-RELATED"/>
    <property type="match status" value="1"/>
</dbReference>
<reference evidence="6" key="1">
    <citation type="journal article" date="2019" name="PLoS Negl. Trop. Dis.">
        <title>Revisiting the worldwide diversity of Leptospira species in the environment.</title>
        <authorList>
            <person name="Vincent A.T."/>
            <person name="Schiettekatte O."/>
            <person name="Bourhy P."/>
            <person name="Veyrier F.J."/>
            <person name="Picardeau M."/>
        </authorList>
    </citation>
    <scope>NUCLEOTIDE SEQUENCE [LARGE SCALE GENOMIC DNA]</scope>
    <source>
        <strain evidence="6">201300427</strain>
    </source>
</reference>
<dbReference type="InterPro" id="IPR001054">
    <property type="entry name" value="A/G_cyclase"/>
</dbReference>
<dbReference type="OrthoDB" id="9806704at2"/>
<dbReference type="EMBL" id="RQHW01000015">
    <property type="protein sequence ID" value="TGN20258.1"/>
    <property type="molecule type" value="Genomic_DNA"/>
</dbReference>
<dbReference type="SUPFAM" id="SSF55073">
    <property type="entry name" value="Nucleotide cyclase"/>
    <property type="match status" value="1"/>
</dbReference>
<dbReference type="Proteomes" id="UP000298058">
    <property type="component" value="Unassembled WGS sequence"/>
</dbReference>
<dbReference type="Gene3D" id="3.30.70.1230">
    <property type="entry name" value="Nucleotide cyclase"/>
    <property type="match status" value="1"/>
</dbReference>
<dbReference type="GO" id="GO:0005886">
    <property type="term" value="C:plasma membrane"/>
    <property type="evidence" value="ECO:0007669"/>
    <property type="project" value="UniProtKB-SubCell"/>
</dbReference>
<keyword evidence="4" id="KW-0812">Transmembrane</keyword>
<evidence type="ECO:0000256" key="1">
    <source>
        <dbReference type="ARBA" id="ARBA00004651"/>
    </source>
</evidence>
<feature type="transmembrane region" description="Helical" evidence="4">
    <location>
        <begin position="187"/>
        <end position="204"/>
    </location>
</feature>
<dbReference type="PANTHER" id="PTHR43081:SF17">
    <property type="entry name" value="BLL5647 PROTEIN"/>
    <property type="match status" value="1"/>
</dbReference>
<dbReference type="SMART" id="SM00044">
    <property type="entry name" value="CYCc"/>
    <property type="match status" value="1"/>
</dbReference>
<feature type="transmembrane region" description="Helical" evidence="4">
    <location>
        <begin position="94"/>
        <end position="118"/>
    </location>
</feature>
<comment type="subcellular location">
    <subcellularLocation>
        <location evidence="1">Cell membrane</location>
        <topology evidence="1">Multi-pass membrane protein</topology>
    </subcellularLocation>
</comment>
<evidence type="ECO:0000256" key="4">
    <source>
        <dbReference type="SAM" id="Phobius"/>
    </source>
</evidence>
<dbReference type="CDD" id="cd07302">
    <property type="entry name" value="CHD"/>
    <property type="match status" value="1"/>
</dbReference>
<feature type="transmembrane region" description="Helical" evidence="4">
    <location>
        <begin position="124"/>
        <end position="142"/>
    </location>
</feature>
<dbReference type="GO" id="GO:0004016">
    <property type="term" value="F:adenylate cyclase activity"/>
    <property type="evidence" value="ECO:0007669"/>
    <property type="project" value="UniProtKB-ARBA"/>
</dbReference>
<evidence type="ECO:0000256" key="2">
    <source>
        <dbReference type="ARBA" id="ARBA00022475"/>
    </source>
</evidence>
<evidence type="ECO:0000259" key="5">
    <source>
        <dbReference type="PROSITE" id="PS50125"/>
    </source>
</evidence>
<dbReference type="Pfam" id="PF00211">
    <property type="entry name" value="Guanylate_cyc"/>
    <property type="match status" value="1"/>
</dbReference>